<reference evidence="2 3" key="1">
    <citation type="submission" date="2019-10" db="EMBL/GenBank/DDBJ databases">
        <title>Rudanella paleaurantiibacter sp. nov., isolated from sludge.</title>
        <authorList>
            <person name="Xu S.Q."/>
        </authorList>
    </citation>
    <scope>NUCLEOTIDE SEQUENCE [LARGE SCALE GENOMIC DNA]</scope>
    <source>
        <strain evidence="2 3">HX-22-17</strain>
    </source>
</reference>
<organism evidence="2 3">
    <name type="scientific">Rudanella paleaurantiibacter</name>
    <dbReference type="NCBI Taxonomy" id="2614655"/>
    <lineage>
        <taxon>Bacteria</taxon>
        <taxon>Pseudomonadati</taxon>
        <taxon>Bacteroidota</taxon>
        <taxon>Cytophagia</taxon>
        <taxon>Cytophagales</taxon>
        <taxon>Cytophagaceae</taxon>
        <taxon>Rudanella</taxon>
    </lineage>
</organism>
<evidence type="ECO:0000313" key="3">
    <source>
        <dbReference type="Proteomes" id="UP000488299"/>
    </source>
</evidence>
<keyword evidence="3" id="KW-1185">Reference proteome</keyword>
<evidence type="ECO:0000313" key="2">
    <source>
        <dbReference type="EMBL" id="KAB7731169.1"/>
    </source>
</evidence>
<dbReference type="AlphaFoldDB" id="A0A7J5U0G6"/>
<keyword evidence="1" id="KW-0732">Signal</keyword>
<dbReference type="EMBL" id="WELI01000003">
    <property type="protein sequence ID" value="KAB7731169.1"/>
    <property type="molecule type" value="Genomic_DNA"/>
</dbReference>
<name>A0A7J5U0G6_9BACT</name>
<dbReference type="Proteomes" id="UP000488299">
    <property type="component" value="Unassembled WGS sequence"/>
</dbReference>
<dbReference type="RefSeq" id="WP_152124152.1">
    <property type="nucleotide sequence ID" value="NZ_WELI01000003.1"/>
</dbReference>
<accession>A0A7J5U0G6</accession>
<gene>
    <name evidence="2" type="ORF">F5984_10200</name>
</gene>
<feature type="chain" id="PRO_5029486869" evidence="1">
    <location>
        <begin position="27"/>
        <end position="170"/>
    </location>
</feature>
<evidence type="ECO:0000256" key="1">
    <source>
        <dbReference type="SAM" id="SignalP"/>
    </source>
</evidence>
<sequence length="170" mass="18179">MQRRLFLRQLSAGFAIPLLPLSSVLASSVTSSAQSALTSESTRNAATQIRNGQLGTVQSIQIIHGYNPAYTPPQALRQIAAQQLELTGQLLGHGQPIANSAAFFDATPSSAFGTYSGKLMVSDIQLTWQALARLNAVDDKVTSTLLIAGSKAQLSLDLKTHAFTIARYTY</sequence>
<proteinExistence type="predicted"/>
<protein>
    <submittedName>
        <fullName evidence="2">Uncharacterized protein</fullName>
    </submittedName>
</protein>
<comment type="caution">
    <text evidence="2">The sequence shown here is derived from an EMBL/GenBank/DDBJ whole genome shotgun (WGS) entry which is preliminary data.</text>
</comment>
<feature type="signal peptide" evidence="1">
    <location>
        <begin position="1"/>
        <end position="26"/>
    </location>
</feature>